<evidence type="ECO:0000313" key="2">
    <source>
        <dbReference type="Proteomes" id="UP001199106"/>
    </source>
</evidence>
<sequence>MDIPVSSENPPCKPRLCRNISYPPTPLLDEESSRPTLQIISYDSATVPTTPMALTYDLQGKVNQSRHIRFSPLIGVSGSAMIELRKEPHYVSSLQAAEQKIRNAMECLLMSIECRKRSSSTSSGEVVAEWVGGLEKQDTDEVVMDDFESENSYFNAKLTTLRVGCSCLIGCYKSVAFAEDLASRPWPKEWAVNVEHRSIFASV</sequence>
<gene>
    <name evidence="1" type="ORF">G6011_02994</name>
</gene>
<accession>A0AAD4F7Q1</accession>
<proteinExistence type="predicted"/>
<comment type="caution">
    <text evidence="1">The sequence shown here is derived from an EMBL/GenBank/DDBJ whole genome shotgun (WGS) entry which is preliminary data.</text>
</comment>
<organism evidence="1 2">
    <name type="scientific">Alternaria panax</name>
    <dbReference type="NCBI Taxonomy" id="48097"/>
    <lineage>
        <taxon>Eukaryota</taxon>
        <taxon>Fungi</taxon>
        <taxon>Dikarya</taxon>
        <taxon>Ascomycota</taxon>
        <taxon>Pezizomycotina</taxon>
        <taxon>Dothideomycetes</taxon>
        <taxon>Pleosporomycetidae</taxon>
        <taxon>Pleosporales</taxon>
        <taxon>Pleosporineae</taxon>
        <taxon>Pleosporaceae</taxon>
        <taxon>Alternaria</taxon>
        <taxon>Alternaria sect. Panax</taxon>
    </lineage>
</organism>
<name>A0AAD4F7Q1_9PLEO</name>
<dbReference type="AlphaFoldDB" id="A0AAD4F7Q1"/>
<protein>
    <submittedName>
        <fullName evidence="1">Uncharacterized protein</fullName>
    </submittedName>
</protein>
<reference evidence="1" key="1">
    <citation type="submission" date="2021-07" db="EMBL/GenBank/DDBJ databases">
        <title>Genome Resource of American Ginseng Black Spot Pathogen Alternaria panax.</title>
        <authorList>
            <person name="Qiu C."/>
            <person name="Wang W."/>
            <person name="Liu Z."/>
        </authorList>
    </citation>
    <scope>NUCLEOTIDE SEQUENCE</scope>
    <source>
        <strain evidence="1">BNCC115425</strain>
    </source>
</reference>
<dbReference type="EMBL" id="JAANER010000012">
    <property type="protein sequence ID" value="KAG9185047.1"/>
    <property type="molecule type" value="Genomic_DNA"/>
</dbReference>
<keyword evidence="2" id="KW-1185">Reference proteome</keyword>
<dbReference type="Proteomes" id="UP001199106">
    <property type="component" value="Unassembled WGS sequence"/>
</dbReference>
<evidence type="ECO:0000313" key="1">
    <source>
        <dbReference type="EMBL" id="KAG9185047.1"/>
    </source>
</evidence>